<reference evidence="3" key="1">
    <citation type="journal article" date="2019" name="Int. J. Syst. Evol. Microbiol.">
        <title>The Global Catalogue of Microorganisms (GCM) 10K type strain sequencing project: providing services to taxonomists for standard genome sequencing and annotation.</title>
        <authorList>
            <consortium name="The Broad Institute Genomics Platform"/>
            <consortium name="The Broad Institute Genome Sequencing Center for Infectious Disease"/>
            <person name="Wu L."/>
            <person name="Ma J."/>
        </authorList>
    </citation>
    <scope>NUCLEOTIDE SEQUENCE [LARGE SCALE GENOMIC DNA]</scope>
    <source>
        <strain evidence="3">JCM 4586</strain>
    </source>
</reference>
<accession>A0ABQ2YWQ2</accession>
<comment type="caution">
    <text evidence="2">The sequence shown here is derived from an EMBL/GenBank/DDBJ whole genome shotgun (WGS) entry which is preliminary data.</text>
</comment>
<dbReference type="Proteomes" id="UP000659223">
    <property type="component" value="Unassembled WGS sequence"/>
</dbReference>
<evidence type="ECO:0000313" key="3">
    <source>
        <dbReference type="Proteomes" id="UP000659223"/>
    </source>
</evidence>
<evidence type="ECO:0008006" key="4">
    <source>
        <dbReference type="Google" id="ProtNLM"/>
    </source>
</evidence>
<keyword evidence="1" id="KW-0472">Membrane</keyword>
<feature type="transmembrane region" description="Helical" evidence="1">
    <location>
        <begin position="119"/>
        <end position="145"/>
    </location>
</feature>
<keyword evidence="1" id="KW-0812">Transmembrane</keyword>
<keyword evidence="3" id="KW-1185">Reference proteome</keyword>
<organism evidence="2 3">
    <name type="scientific">Streptomyces hiroshimensis</name>
    <dbReference type="NCBI Taxonomy" id="66424"/>
    <lineage>
        <taxon>Bacteria</taxon>
        <taxon>Bacillati</taxon>
        <taxon>Actinomycetota</taxon>
        <taxon>Actinomycetes</taxon>
        <taxon>Kitasatosporales</taxon>
        <taxon>Streptomycetaceae</taxon>
        <taxon>Streptomyces</taxon>
    </lineage>
</organism>
<keyword evidence="1" id="KW-1133">Transmembrane helix</keyword>
<name>A0ABQ2YWQ2_9ACTN</name>
<sequence>MAMPELLGTSPFAVLPPPRLLPRLLGVGVVLLSLTCMGVMVRHAEKAAGFVAEKGALTVERCEEHHGHRGTYDVCFGSFRADRGRVVRDGAGLRGGYVVGEKVRVYREGYGYHPVSWRYVWGGLAFFCAGLAGVAFGVMTTVVGYRARTVGESRAAWAVLRRTAAAPYVMWLFRAAGAGTAVCVLLLLVSP</sequence>
<gene>
    <name evidence="2" type="ORF">GCM10010324_46350</name>
</gene>
<feature type="transmembrane region" description="Helical" evidence="1">
    <location>
        <begin position="20"/>
        <end position="41"/>
    </location>
</feature>
<proteinExistence type="predicted"/>
<dbReference type="EMBL" id="BMUT01000010">
    <property type="protein sequence ID" value="GGX95087.1"/>
    <property type="molecule type" value="Genomic_DNA"/>
</dbReference>
<evidence type="ECO:0000313" key="2">
    <source>
        <dbReference type="EMBL" id="GGX95087.1"/>
    </source>
</evidence>
<protein>
    <recommendedName>
        <fullName evidence="4">DUF3592 domain-containing protein</fullName>
    </recommendedName>
</protein>
<evidence type="ECO:0000256" key="1">
    <source>
        <dbReference type="SAM" id="Phobius"/>
    </source>
</evidence>
<feature type="transmembrane region" description="Helical" evidence="1">
    <location>
        <begin position="165"/>
        <end position="189"/>
    </location>
</feature>